<accession>A0ACB8YPI2</accession>
<dbReference type="EMBL" id="CM042044">
    <property type="protein sequence ID" value="KAI3687151.1"/>
    <property type="molecule type" value="Genomic_DNA"/>
</dbReference>
<evidence type="ECO:0000313" key="2">
    <source>
        <dbReference type="Proteomes" id="UP001056120"/>
    </source>
</evidence>
<comment type="caution">
    <text evidence="1">The sequence shown here is derived from an EMBL/GenBank/DDBJ whole genome shotgun (WGS) entry which is preliminary data.</text>
</comment>
<sequence length="85" mass="10208">MLINGKFLRSLKLRKWDRIIQLVLDYLSRKMLQSTRIQLATQLYQSQVLLHAQRPKKLVSAYDIDRDFGIHRKHGWYHLFFHGAS</sequence>
<protein>
    <submittedName>
        <fullName evidence="1">Uncharacterized protein</fullName>
    </submittedName>
</protein>
<organism evidence="1 2">
    <name type="scientific">Smallanthus sonchifolius</name>
    <dbReference type="NCBI Taxonomy" id="185202"/>
    <lineage>
        <taxon>Eukaryota</taxon>
        <taxon>Viridiplantae</taxon>
        <taxon>Streptophyta</taxon>
        <taxon>Embryophyta</taxon>
        <taxon>Tracheophyta</taxon>
        <taxon>Spermatophyta</taxon>
        <taxon>Magnoliopsida</taxon>
        <taxon>eudicotyledons</taxon>
        <taxon>Gunneridae</taxon>
        <taxon>Pentapetalae</taxon>
        <taxon>asterids</taxon>
        <taxon>campanulids</taxon>
        <taxon>Asterales</taxon>
        <taxon>Asteraceae</taxon>
        <taxon>Asteroideae</taxon>
        <taxon>Heliantheae alliance</taxon>
        <taxon>Millerieae</taxon>
        <taxon>Smallanthus</taxon>
    </lineage>
</organism>
<evidence type="ECO:0000313" key="1">
    <source>
        <dbReference type="EMBL" id="KAI3687151.1"/>
    </source>
</evidence>
<reference evidence="1 2" key="2">
    <citation type="journal article" date="2022" name="Mol. Ecol. Resour.">
        <title>The genomes of chicory, endive, great burdock and yacon provide insights into Asteraceae paleo-polyploidization history and plant inulin production.</title>
        <authorList>
            <person name="Fan W."/>
            <person name="Wang S."/>
            <person name="Wang H."/>
            <person name="Wang A."/>
            <person name="Jiang F."/>
            <person name="Liu H."/>
            <person name="Zhao H."/>
            <person name="Xu D."/>
            <person name="Zhang Y."/>
        </authorList>
    </citation>
    <scope>NUCLEOTIDE SEQUENCE [LARGE SCALE GENOMIC DNA]</scope>
    <source>
        <strain evidence="2">cv. Yunnan</strain>
        <tissue evidence="1">Leaves</tissue>
    </source>
</reference>
<keyword evidence="2" id="KW-1185">Reference proteome</keyword>
<name>A0ACB8YPI2_9ASTR</name>
<proteinExistence type="predicted"/>
<dbReference type="Proteomes" id="UP001056120">
    <property type="component" value="Linkage Group LG27"/>
</dbReference>
<gene>
    <name evidence="1" type="ORF">L1987_80842</name>
</gene>
<reference evidence="2" key="1">
    <citation type="journal article" date="2022" name="Mol. Ecol. Resour.">
        <title>The genomes of chicory, endive, great burdock and yacon provide insights into Asteraceae palaeo-polyploidization history and plant inulin production.</title>
        <authorList>
            <person name="Fan W."/>
            <person name="Wang S."/>
            <person name="Wang H."/>
            <person name="Wang A."/>
            <person name="Jiang F."/>
            <person name="Liu H."/>
            <person name="Zhao H."/>
            <person name="Xu D."/>
            <person name="Zhang Y."/>
        </authorList>
    </citation>
    <scope>NUCLEOTIDE SEQUENCE [LARGE SCALE GENOMIC DNA]</scope>
    <source>
        <strain evidence="2">cv. Yunnan</strain>
    </source>
</reference>